<feature type="non-terminal residue" evidence="3">
    <location>
        <position position="431"/>
    </location>
</feature>
<dbReference type="EMBL" id="KV454475">
    <property type="protein sequence ID" value="ODV64160.1"/>
    <property type="molecule type" value="Genomic_DNA"/>
</dbReference>
<evidence type="ECO:0000259" key="2">
    <source>
        <dbReference type="Pfam" id="PF03914"/>
    </source>
</evidence>
<dbReference type="GO" id="GO:0030692">
    <property type="term" value="C:Noc4p-Nop14p complex"/>
    <property type="evidence" value="ECO:0007669"/>
    <property type="project" value="EnsemblFungi"/>
</dbReference>
<proteinExistence type="inferred from homology"/>
<evidence type="ECO:0000313" key="3">
    <source>
        <dbReference type="EMBL" id="ODV64160.1"/>
    </source>
</evidence>
<dbReference type="Proteomes" id="UP000095038">
    <property type="component" value="Unassembled WGS sequence"/>
</dbReference>
<dbReference type="GO" id="GO:0000447">
    <property type="term" value="P:endonucleolytic cleavage in ITS1 to separate SSU-rRNA from 5.8S rRNA and LSU-rRNA from tricistronic rRNA transcript (SSU-rRNA, 5.8S rRNA, LSU-rRNA)"/>
    <property type="evidence" value="ECO:0007669"/>
    <property type="project" value="EnsemblFungi"/>
</dbReference>
<reference evidence="4" key="1">
    <citation type="submission" date="2016-05" db="EMBL/GenBank/DDBJ databases">
        <title>Comparative genomics of biotechnologically important yeasts.</title>
        <authorList>
            <consortium name="DOE Joint Genome Institute"/>
            <person name="Riley R."/>
            <person name="Haridas S."/>
            <person name="Wolfe K.H."/>
            <person name="Lopes M.R."/>
            <person name="Hittinger C.T."/>
            <person name="Goker M."/>
            <person name="Salamov A."/>
            <person name="Wisecaver J."/>
            <person name="Long T.M."/>
            <person name="Aerts A.L."/>
            <person name="Barry K."/>
            <person name="Choi C."/>
            <person name="Clum A."/>
            <person name="Coughlan A.Y."/>
            <person name="Deshpande S."/>
            <person name="Douglass A.P."/>
            <person name="Hanson S.J."/>
            <person name="Klenk H.-P."/>
            <person name="Labutti K."/>
            <person name="Lapidus A."/>
            <person name="Lindquist E."/>
            <person name="Lipzen A."/>
            <person name="Meier-Kolthoff J.P."/>
            <person name="Ohm R.A."/>
            <person name="Otillar R.P."/>
            <person name="Pangilinan J."/>
            <person name="Peng Y."/>
            <person name="Rokas A."/>
            <person name="Rosa C.A."/>
            <person name="Scheuner C."/>
            <person name="Sibirny A.A."/>
            <person name="Slot J.C."/>
            <person name="Stielow J.B."/>
            <person name="Sun H."/>
            <person name="Kurtzman C.P."/>
            <person name="Blackwell M."/>
            <person name="Grigoriev I.V."/>
            <person name="Jeffries T.W."/>
        </authorList>
    </citation>
    <scope>NUCLEOTIDE SEQUENCE [LARGE SCALE GENOMIC DNA]</scope>
    <source>
        <strain evidence="4">DSM 1968</strain>
    </source>
</reference>
<name>A0A1D2VRD5_9ASCO</name>
<dbReference type="InterPro" id="IPR005612">
    <property type="entry name" value="CCAAT-binding_factor"/>
</dbReference>
<dbReference type="GeneID" id="30963328"/>
<dbReference type="GO" id="GO:0000480">
    <property type="term" value="P:endonucleolytic cleavage in 5'-ETS of tricistronic rRNA transcript (SSU-rRNA, 5.8S rRNA, LSU-rRNA)"/>
    <property type="evidence" value="ECO:0007669"/>
    <property type="project" value="EnsemblFungi"/>
</dbReference>
<dbReference type="RefSeq" id="XP_020050467.1">
    <property type="nucleotide sequence ID" value="XM_020189692.2"/>
</dbReference>
<dbReference type="OrthoDB" id="10263185at2759"/>
<dbReference type="PANTHER" id="PTHR12455:SF0">
    <property type="entry name" value="NUCLEOLAR COMPLEX PROTEIN 4 HOMOLOG"/>
    <property type="match status" value="1"/>
</dbReference>
<dbReference type="STRING" id="1344418.A0A1D2VRD5"/>
<protein>
    <submittedName>
        <fullName evidence="3">CBF-domain-containing protein</fullName>
    </submittedName>
</protein>
<dbReference type="GO" id="GO:0005829">
    <property type="term" value="C:cytosol"/>
    <property type="evidence" value="ECO:0007669"/>
    <property type="project" value="EnsemblFungi"/>
</dbReference>
<gene>
    <name evidence="3" type="ORF">ASCRUDRAFT_21463</name>
</gene>
<dbReference type="FunCoup" id="A0A1D2VRD5">
    <property type="interactions" value="636"/>
</dbReference>
<feature type="domain" description="CCAAT-binding factor" evidence="2">
    <location>
        <begin position="209"/>
        <end position="359"/>
    </location>
</feature>
<dbReference type="InterPro" id="IPR027193">
    <property type="entry name" value="Noc4"/>
</dbReference>
<dbReference type="PANTHER" id="PTHR12455">
    <property type="entry name" value="NUCLEOLAR COMPLEX PROTEIN 4"/>
    <property type="match status" value="1"/>
</dbReference>
<dbReference type="AlphaFoldDB" id="A0A1D2VRD5"/>
<dbReference type="GO" id="GO:0000472">
    <property type="term" value="P:endonucleolytic cleavage to generate mature 5'-end of SSU-rRNA from (SSU-rRNA, 5.8S rRNA, LSU-rRNA)"/>
    <property type="evidence" value="ECO:0007669"/>
    <property type="project" value="EnsemblFungi"/>
</dbReference>
<feature type="non-terminal residue" evidence="3">
    <location>
        <position position="1"/>
    </location>
</feature>
<sequence length="431" mass="51109">LLNEIKFDNDLILDGLEIYIRLIKLESEEDSNSFPVETYNKLIHSIFLESINGKLLNDGTNDSILVQEFNNNYLNKFDDFKYYFLSEINSVLSDLKDSNFKSDEYSEAQIQSIFSNEYEEEEEEDDDIKKEIYFIKNPVSVVKKQAIYFKKFEENWFIILSNPNLLKIQLKTTLLILHKKIIPYLNKPSSLMDFLTDCYNLNDDLVIQILSLNGLFELIKDYNLDYPDFYNKLYKLFLNPLILSNNYKSRLFRLVEVFFNSTHLPINLLASFIKKMSRLSLNNSSSSVVIIIPFIYNLIKKHPNLMILIHNIKENENPNYKDPFNNNEENVYKTNAIDSSLWELETMMTHYHPNIATLAKIFKEPFRKMSYNMEDFLDWSYQGLLDSEKKRRFKGEIGLEFEEWEQIFAEYKEKSEDEVSSQSVYLEGWSL</sequence>
<dbReference type="Pfam" id="PF03914">
    <property type="entry name" value="CBF"/>
    <property type="match status" value="1"/>
</dbReference>
<comment type="similarity">
    <text evidence="1">Belongs to the CBF/MAK21 family.</text>
</comment>
<evidence type="ECO:0000256" key="1">
    <source>
        <dbReference type="ARBA" id="ARBA00007797"/>
    </source>
</evidence>
<organism evidence="3 4">
    <name type="scientific">Ascoidea rubescens DSM 1968</name>
    <dbReference type="NCBI Taxonomy" id="1344418"/>
    <lineage>
        <taxon>Eukaryota</taxon>
        <taxon>Fungi</taxon>
        <taxon>Dikarya</taxon>
        <taxon>Ascomycota</taxon>
        <taxon>Saccharomycotina</taxon>
        <taxon>Saccharomycetes</taxon>
        <taxon>Ascoideaceae</taxon>
        <taxon>Ascoidea</taxon>
    </lineage>
</organism>
<dbReference type="InParanoid" id="A0A1D2VRD5"/>
<dbReference type="GO" id="GO:0032040">
    <property type="term" value="C:small-subunit processome"/>
    <property type="evidence" value="ECO:0007669"/>
    <property type="project" value="EnsemblFungi"/>
</dbReference>
<keyword evidence="4" id="KW-1185">Reference proteome</keyword>
<evidence type="ECO:0000313" key="4">
    <source>
        <dbReference type="Proteomes" id="UP000095038"/>
    </source>
</evidence>
<accession>A0A1D2VRD5</accession>